<dbReference type="EMBL" id="WJBH02000010">
    <property type="protein sequence ID" value="KAI9551369.1"/>
    <property type="molecule type" value="Genomic_DNA"/>
</dbReference>
<organism evidence="1 2">
    <name type="scientific">Daphnia sinensis</name>
    <dbReference type="NCBI Taxonomy" id="1820382"/>
    <lineage>
        <taxon>Eukaryota</taxon>
        <taxon>Metazoa</taxon>
        <taxon>Ecdysozoa</taxon>
        <taxon>Arthropoda</taxon>
        <taxon>Crustacea</taxon>
        <taxon>Branchiopoda</taxon>
        <taxon>Diplostraca</taxon>
        <taxon>Cladocera</taxon>
        <taxon>Anomopoda</taxon>
        <taxon>Daphniidae</taxon>
        <taxon>Daphnia</taxon>
        <taxon>Daphnia similis group</taxon>
    </lineage>
</organism>
<comment type="caution">
    <text evidence="1">The sequence shown here is derived from an EMBL/GenBank/DDBJ whole genome shotgun (WGS) entry which is preliminary data.</text>
</comment>
<name>A0AAD5PNS9_9CRUS</name>
<evidence type="ECO:0000313" key="1">
    <source>
        <dbReference type="EMBL" id="KAI9551369.1"/>
    </source>
</evidence>
<proteinExistence type="predicted"/>
<protein>
    <submittedName>
        <fullName evidence="1">Uncharacterized protein</fullName>
    </submittedName>
</protein>
<gene>
    <name evidence="1" type="ORF">GHT06_021702</name>
</gene>
<keyword evidence="2" id="KW-1185">Reference proteome</keyword>
<accession>A0AAD5PNS9</accession>
<evidence type="ECO:0000313" key="2">
    <source>
        <dbReference type="Proteomes" id="UP000820818"/>
    </source>
</evidence>
<dbReference type="AlphaFoldDB" id="A0AAD5PNS9"/>
<dbReference type="Proteomes" id="UP000820818">
    <property type="component" value="Linkage Group LG10"/>
</dbReference>
<reference evidence="1 2" key="1">
    <citation type="submission" date="2022-05" db="EMBL/GenBank/DDBJ databases">
        <title>A multi-omics perspective on studying reproductive biology in Daphnia sinensis.</title>
        <authorList>
            <person name="Jia J."/>
        </authorList>
    </citation>
    <scope>NUCLEOTIDE SEQUENCE [LARGE SCALE GENOMIC DNA]</scope>
    <source>
        <strain evidence="1 2">WSL</strain>
    </source>
</reference>
<sequence>MCDLGEVGGAPSWERSFGKAHAIRPFTSLMDGVIDTETKEAGREKKIPIAYHSQR</sequence>